<proteinExistence type="predicted"/>
<dbReference type="VEuPathDB" id="CryptoDB:Vbra_19589"/>
<protein>
    <submittedName>
        <fullName evidence="2">Uncharacterized protein</fullName>
    </submittedName>
</protein>
<organism evidence="2 3">
    <name type="scientific">Vitrella brassicaformis (strain CCMP3155)</name>
    <dbReference type="NCBI Taxonomy" id="1169540"/>
    <lineage>
        <taxon>Eukaryota</taxon>
        <taxon>Sar</taxon>
        <taxon>Alveolata</taxon>
        <taxon>Colpodellida</taxon>
        <taxon>Vitrellaceae</taxon>
        <taxon>Vitrella</taxon>
    </lineage>
</organism>
<feature type="region of interest" description="Disordered" evidence="1">
    <location>
        <begin position="34"/>
        <end position="57"/>
    </location>
</feature>
<feature type="compositionally biased region" description="Acidic residues" evidence="1">
    <location>
        <begin position="45"/>
        <end position="57"/>
    </location>
</feature>
<dbReference type="Proteomes" id="UP000041254">
    <property type="component" value="Unassembled WGS sequence"/>
</dbReference>
<name>A0A0G4H4G3_VITBC</name>
<feature type="non-terminal residue" evidence="2">
    <location>
        <position position="1"/>
    </location>
</feature>
<dbReference type="EMBL" id="CDMY01000996">
    <property type="protein sequence ID" value="CEM38661.1"/>
    <property type="molecule type" value="Genomic_DNA"/>
</dbReference>
<reference evidence="2 3" key="1">
    <citation type="submission" date="2014-11" db="EMBL/GenBank/DDBJ databases">
        <authorList>
            <person name="Zhu J."/>
            <person name="Qi W."/>
            <person name="Song R."/>
        </authorList>
    </citation>
    <scope>NUCLEOTIDE SEQUENCE [LARGE SCALE GENOMIC DNA]</scope>
</reference>
<sequence>DSRVYEPLLSQEWTDESGLLLDLSVYEMEDPLELGDASEAMQGEAMDEEHGADEEEA</sequence>
<evidence type="ECO:0000256" key="1">
    <source>
        <dbReference type="SAM" id="MobiDB-lite"/>
    </source>
</evidence>
<dbReference type="InParanoid" id="A0A0G4H4G3"/>
<evidence type="ECO:0000313" key="2">
    <source>
        <dbReference type="EMBL" id="CEM38661.1"/>
    </source>
</evidence>
<evidence type="ECO:0000313" key="3">
    <source>
        <dbReference type="Proteomes" id="UP000041254"/>
    </source>
</evidence>
<accession>A0A0G4H4G3</accession>
<keyword evidence="3" id="KW-1185">Reference proteome</keyword>
<gene>
    <name evidence="2" type="ORF">Vbra_19589</name>
</gene>
<dbReference type="AlphaFoldDB" id="A0A0G4H4G3"/>